<keyword evidence="1" id="KW-0812">Transmembrane</keyword>
<evidence type="ECO:0000313" key="2">
    <source>
        <dbReference type="EMBL" id="CAL1294333.1"/>
    </source>
</evidence>
<dbReference type="AlphaFoldDB" id="A0AAV2BG99"/>
<evidence type="ECO:0000256" key="1">
    <source>
        <dbReference type="SAM" id="Phobius"/>
    </source>
</evidence>
<evidence type="ECO:0000313" key="3">
    <source>
        <dbReference type="Proteomes" id="UP001497382"/>
    </source>
</evidence>
<organism evidence="2 3">
    <name type="scientific">Larinioides sclopetarius</name>
    <dbReference type="NCBI Taxonomy" id="280406"/>
    <lineage>
        <taxon>Eukaryota</taxon>
        <taxon>Metazoa</taxon>
        <taxon>Ecdysozoa</taxon>
        <taxon>Arthropoda</taxon>
        <taxon>Chelicerata</taxon>
        <taxon>Arachnida</taxon>
        <taxon>Araneae</taxon>
        <taxon>Araneomorphae</taxon>
        <taxon>Entelegynae</taxon>
        <taxon>Araneoidea</taxon>
        <taxon>Araneidae</taxon>
        <taxon>Larinioides</taxon>
    </lineage>
</organism>
<dbReference type="EMBL" id="CAXIEN010000342">
    <property type="protein sequence ID" value="CAL1294333.1"/>
    <property type="molecule type" value="Genomic_DNA"/>
</dbReference>
<sequence length="42" mass="4705">MLAMGRHCTTDQHHPIMDTSSTSVGYLQAGIFVVLINIRRSF</sequence>
<keyword evidence="1" id="KW-1133">Transmembrane helix</keyword>
<keyword evidence="3" id="KW-1185">Reference proteome</keyword>
<comment type="caution">
    <text evidence="2">The sequence shown here is derived from an EMBL/GenBank/DDBJ whole genome shotgun (WGS) entry which is preliminary data.</text>
</comment>
<proteinExistence type="predicted"/>
<keyword evidence="1" id="KW-0472">Membrane</keyword>
<protein>
    <submittedName>
        <fullName evidence="2">Uncharacterized protein</fullName>
    </submittedName>
</protein>
<dbReference type="Proteomes" id="UP001497382">
    <property type="component" value="Unassembled WGS sequence"/>
</dbReference>
<accession>A0AAV2BG99</accession>
<gene>
    <name evidence="2" type="ORF">LARSCL_LOCUS18646</name>
</gene>
<name>A0AAV2BG99_9ARAC</name>
<reference evidence="2 3" key="1">
    <citation type="submission" date="2024-04" db="EMBL/GenBank/DDBJ databases">
        <authorList>
            <person name="Rising A."/>
            <person name="Reimegard J."/>
            <person name="Sonavane S."/>
            <person name="Akerstrom W."/>
            <person name="Nylinder S."/>
            <person name="Hedman E."/>
            <person name="Kallberg Y."/>
        </authorList>
    </citation>
    <scope>NUCLEOTIDE SEQUENCE [LARGE SCALE GENOMIC DNA]</scope>
</reference>
<feature type="transmembrane region" description="Helical" evidence="1">
    <location>
        <begin position="20"/>
        <end position="38"/>
    </location>
</feature>